<feature type="compositionally biased region" description="Low complexity" evidence="11">
    <location>
        <begin position="7"/>
        <end position="22"/>
    </location>
</feature>
<keyword evidence="15" id="KW-1185">Reference proteome</keyword>
<feature type="region of interest" description="Disordered" evidence="11">
    <location>
        <begin position="1"/>
        <end position="60"/>
    </location>
</feature>
<dbReference type="GO" id="GO:0008270">
    <property type="term" value="F:zinc ion binding"/>
    <property type="evidence" value="ECO:0007669"/>
    <property type="project" value="InterPro"/>
</dbReference>
<accession>A0A498LLE4</accession>
<feature type="binding site" evidence="9">
    <location>
        <position position="198"/>
    </location>
    <ligand>
        <name>Zn(2+)</name>
        <dbReference type="ChEBI" id="CHEBI:29105"/>
        <label>2</label>
        <note>catalytic</note>
    </ligand>
</feature>
<keyword evidence="4" id="KW-0378">Hydrolase</keyword>
<evidence type="ECO:0000256" key="8">
    <source>
        <dbReference type="PIRSR" id="PIRSR001191-1"/>
    </source>
</evidence>
<dbReference type="SUPFAM" id="SSF47090">
    <property type="entry name" value="PGBD-like"/>
    <property type="match status" value="1"/>
</dbReference>
<evidence type="ECO:0000256" key="11">
    <source>
        <dbReference type="SAM" id="MobiDB-lite"/>
    </source>
</evidence>
<dbReference type="EMBL" id="QBIY01011857">
    <property type="protein sequence ID" value="RXN28605.1"/>
    <property type="molecule type" value="Genomic_DNA"/>
</dbReference>
<feature type="binding site" description="in inhibited form" evidence="10">
    <location>
        <position position="73"/>
    </location>
    <ligand>
        <name>Zn(2+)</name>
        <dbReference type="ChEBI" id="CHEBI:29105"/>
        <label>2</label>
        <note>catalytic</note>
    </ligand>
</feature>
<organism evidence="13 15">
    <name type="scientific">Labeo rohita</name>
    <name type="common">Indian major carp</name>
    <name type="synonym">Cyprinus rohita</name>
    <dbReference type="NCBI Taxonomy" id="84645"/>
    <lineage>
        <taxon>Eukaryota</taxon>
        <taxon>Metazoa</taxon>
        <taxon>Chordata</taxon>
        <taxon>Craniata</taxon>
        <taxon>Vertebrata</taxon>
        <taxon>Euteleostomi</taxon>
        <taxon>Actinopterygii</taxon>
        <taxon>Neopterygii</taxon>
        <taxon>Teleostei</taxon>
        <taxon>Ostariophysi</taxon>
        <taxon>Cypriniformes</taxon>
        <taxon>Cyprinidae</taxon>
        <taxon>Labeoninae</taxon>
        <taxon>Labeonini</taxon>
        <taxon>Labeo</taxon>
    </lineage>
</organism>
<dbReference type="PIRSF" id="PIRSF001191">
    <property type="entry name" value="Peptidase_M10A_matrix"/>
    <property type="match status" value="1"/>
</dbReference>
<feature type="binding site" evidence="10">
    <location>
        <position position="140"/>
    </location>
    <ligand>
        <name>Ca(2+)</name>
        <dbReference type="ChEBI" id="CHEBI:29108"/>
        <label>2</label>
    </ligand>
</feature>
<evidence type="ECO:0000256" key="3">
    <source>
        <dbReference type="ARBA" id="ARBA00022723"/>
    </source>
</evidence>
<dbReference type="PRINTS" id="PR00138">
    <property type="entry name" value="MATRIXIN"/>
</dbReference>
<evidence type="ECO:0000313" key="15">
    <source>
        <dbReference type="Proteomes" id="UP000290572"/>
    </source>
</evidence>
<dbReference type="InterPro" id="IPR001818">
    <property type="entry name" value="Pept_M10_metallopeptidase"/>
</dbReference>
<feature type="binding site" evidence="10">
    <location>
        <position position="314"/>
    </location>
    <ligand>
        <name>Ca(2+)</name>
        <dbReference type="ChEBI" id="CHEBI:29108"/>
        <label>5</label>
    </ligand>
</feature>
<comment type="cofactor">
    <cofactor evidence="10">
        <name>Zn(2+)</name>
        <dbReference type="ChEBI" id="CHEBI:29105"/>
    </cofactor>
    <text evidence="10">Binds 2 Zn(2+) ions per subunit.</text>
</comment>
<dbReference type="GO" id="GO:0005615">
    <property type="term" value="C:extracellular space"/>
    <property type="evidence" value="ECO:0007669"/>
    <property type="project" value="TreeGrafter"/>
</dbReference>
<evidence type="ECO:0000256" key="6">
    <source>
        <dbReference type="ARBA" id="ARBA00022837"/>
    </source>
</evidence>
<comment type="caution">
    <text evidence="13">The sequence shown here is derived from an EMBL/GenBank/DDBJ whole genome shotgun (WGS) entry which is preliminary data.</text>
</comment>
<dbReference type="Gene3D" id="3.40.390.10">
    <property type="entry name" value="Collagenase (Catalytic Domain)"/>
    <property type="match status" value="1"/>
</dbReference>
<dbReference type="GO" id="GO:0006508">
    <property type="term" value="P:proteolysis"/>
    <property type="evidence" value="ECO:0007669"/>
    <property type="project" value="UniProtKB-KW"/>
</dbReference>
<feature type="binding site" evidence="9">
    <location>
        <position position="208"/>
    </location>
    <ligand>
        <name>Zn(2+)</name>
        <dbReference type="ChEBI" id="CHEBI:29105"/>
        <label>2</label>
        <note>catalytic</note>
    </ligand>
</feature>
<protein>
    <submittedName>
        <fullName evidence="13">Matrix metallo ase-19-like protein</fullName>
    </submittedName>
</protein>
<feature type="domain" description="Peptidase metallopeptidase" evidence="12">
    <location>
        <begin position="87"/>
        <end position="243"/>
    </location>
</feature>
<keyword evidence="2" id="KW-0645">Protease</keyword>
<evidence type="ECO:0000256" key="4">
    <source>
        <dbReference type="ARBA" id="ARBA00022801"/>
    </source>
</evidence>
<evidence type="ECO:0000256" key="10">
    <source>
        <dbReference type="PIRSR" id="PIRSR621190-2"/>
    </source>
</evidence>
<dbReference type="InterPro" id="IPR024079">
    <property type="entry name" value="MetalloPept_cat_dom_sf"/>
</dbReference>
<dbReference type="PROSITE" id="PS00024">
    <property type="entry name" value="HEMOPEXIN"/>
    <property type="match status" value="1"/>
</dbReference>
<name>A0A498LLE4_LABRO</name>
<keyword evidence="3 9" id="KW-0479">Metal-binding</keyword>
<evidence type="ECO:0000256" key="7">
    <source>
        <dbReference type="ARBA" id="ARBA00023049"/>
    </source>
</evidence>
<feature type="binding site" evidence="10">
    <location>
        <position position="158"/>
    </location>
    <ligand>
        <name>Ca(2+)</name>
        <dbReference type="ChEBI" id="CHEBI:29108"/>
        <label>3</label>
    </ligand>
</feature>
<evidence type="ECO:0000313" key="13">
    <source>
        <dbReference type="EMBL" id="RXN08632.1"/>
    </source>
</evidence>
<dbReference type="GO" id="GO:0031012">
    <property type="term" value="C:extracellular matrix"/>
    <property type="evidence" value="ECO:0007669"/>
    <property type="project" value="InterPro"/>
</dbReference>
<evidence type="ECO:0000256" key="1">
    <source>
        <dbReference type="ARBA" id="ARBA00010370"/>
    </source>
</evidence>
<feature type="binding site" evidence="10">
    <location>
        <position position="216"/>
    </location>
    <ligand>
        <name>Zn(2+)</name>
        <dbReference type="ChEBI" id="CHEBI:29105"/>
        <label>2</label>
        <note>catalytic</note>
    </ligand>
</feature>
<keyword evidence="6 10" id="KW-0106">Calcium</keyword>
<comment type="similarity">
    <text evidence="1">Belongs to the peptidase M10A family.</text>
</comment>
<feature type="binding site" evidence="10">
    <location>
        <position position="270"/>
    </location>
    <ligand>
        <name>Ca(2+)</name>
        <dbReference type="ChEBI" id="CHEBI:29108"/>
        <label>5</label>
    </ligand>
</feature>
<dbReference type="EMBL" id="QBIY01013302">
    <property type="protein sequence ID" value="RXN08632.1"/>
    <property type="molecule type" value="Genomic_DNA"/>
</dbReference>
<dbReference type="SUPFAM" id="SSF55486">
    <property type="entry name" value="Metalloproteases ('zincins'), catalytic domain"/>
    <property type="match status" value="1"/>
</dbReference>
<dbReference type="Proteomes" id="UP000290572">
    <property type="component" value="Unassembled WGS sequence"/>
</dbReference>
<evidence type="ECO:0000256" key="2">
    <source>
        <dbReference type="ARBA" id="ARBA00022670"/>
    </source>
</evidence>
<feature type="binding site" evidence="10">
    <location>
        <position position="180"/>
    </location>
    <ligand>
        <name>Ca(2+)</name>
        <dbReference type="ChEBI" id="CHEBI:29108"/>
        <label>1</label>
    </ligand>
</feature>
<dbReference type="AlphaFoldDB" id="A0A498LLE4"/>
<feature type="binding site" evidence="10">
    <location>
        <position position="175"/>
    </location>
    <ligand>
        <name>Zn(2+)</name>
        <dbReference type="ChEBI" id="CHEBI:29105"/>
        <label>1</label>
    </ligand>
</feature>
<dbReference type="Gene3D" id="2.110.10.10">
    <property type="entry name" value="Hemopexin-like domain"/>
    <property type="match status" value="1"/>
</dbReference>
<feature type="binding site" evidence="10">
    <location>
        <position position="165"/>
    </location>
    <ligand>
        <name>Zn(2+)</name>
        <dbReference type="ChEBI" id="CHEBI:29105"/>
        <label>1</label>
    </ligand>
</feature>
<dbReference type="STRING" id="84645.A0A498LLE4"/>
<dbReference type="GO" id="GO:0030198">
    <property type="term" value="P:extracellular matrix organization"/>
    <property type="evidence" value="ECO:0007669"/>
    <property type="project" value="TreeGrafter"/>
</dbReference>
<keyword evidence="5 9" id="KW-0862">Zinc</keyword>
<dbReference type="InterPro" id="IPR021190">
    <property type="entry name" value="Pept_M10A"/>
</dbReference>
<sequence length="334" mass="36429">MRDARVRVPSSSRSQSSRDASPGPDDVHVSVCCSGPSGTEGGDGKQNSSKVTGLPVTGRPDSSTLAMMRAARCGLSDSFSRMLKYRILGQWHKKRLTYRIYNHPPVLGLSGTRAAVRAAFGYWGAVSPLHFQEVSVGHADIKISFHRKDQGCPVAFDGPGQVLGHAEGPESGIVHFDADEMWTEGRSYGTNLRIVAAHEIGHALGLGHSQYRSALMGPVYTGYHHNFKLHQDDIRGIQTLYGKPVEKPPTTPRKPEPSVPDPCTTGLNAIMLGPLHKTFAFRGHHVWTLSDSGYNTPVPINALWKELPGNIDAAVHSQRTSKSYFLKGVEFKQT</sequence>
<gene>
    <name evidence="14" type="ORF">ROHU_019206</name>
    <name evidence="13" type="ORF">ROHU_031689</name>
</gene>
<dbReference type="PANTHER" id="PTHR10201">
    <property type="entry name" value="MATRIX METALLOPROTEINASE"/>
    <property type="match status" value="1"/>
</dbReference>
<dbReference type="InterPro" id="IPR036375">
    <property type="entry name" value="Hemopexin-like_dom_sf"/>
</dbReference>
<feature type="binding site" evidence="10">
    <location>
        <position position="177"/>
    </location>
    <ligand>
        <name>Ca(2+)</name>
        <dbReference type="ChEBI" id="CHEBI:29108"/>
        <label>3</label>
    </ligand>
</feature>
<dbReference type="Pfam" id="PF00413">
    <property type="entry name" value="Peptidase_M10"/>
    <property type="match status" value="1"/>
</dbReference>
<feature type="active site" evidence="8">
    <location>
        <position position="199"/>
    </location>
</feature>
<dbReference type="InterPro" id="IPR036365">
    <property type="entry name" value="PGBD-like_sf"/>
</dbReference>
<dbReference type="PANTHER" id="PTHR10201:SF166">
    <property type="entry name" value="MATRIX METALLOPROTEINASE-19"/>
    <property type="match status" value="1"/>
</dbReference>
<keyword evidence="7" id="KW-0482">Metalloprotease</keyword>
<dbReference type="InterPro" id="IPR006026">
    <property type="entry name" value="Peptidase_Metallo"/>
</dbReference>
<evidence type="ECO:0000259" key="12">
    <source>
        <dbReference type="SMART" id="SM00235"/>
    </source>
</evidence>
<feature type="binding site" evidence="10">
    <location>
        <position position="312"/>
    </location>
    <ligand>
        <name>Ca(2+)</name>
        <dbReference type="ChEBI" id="CHEBI:29108"/>
        <label>4</label>
    </ligand>
</feature>
<dbReference type="InterPro" id="IPR033739">
    <property type="entry name" value="M10A_MMP"/>
</dbReference>
<proteinExistence type="inferred from homology"/>
<dbReference type="SUPFAM" id="SSF50923">
    <property type="entry name" value="Hemopexin-like domain"/>
    <property type="match status" value="1"/>
</dbReference>
<feature type="binding site" evidence="10">
    <location>
        <position position="180"/>
    </location>
    <ligand>
        <name>Ca(2+)</name>
        <dbReference type="ChEBI" id="CHEBI:29108"/>
        <label>3</label>
    </ligand>
</feature>
<dbReference type="SMART" id="SM00235">
    <property type="entry name" value="ZnMc"/>
    <property type="match status" value="1"/>
</dbReference>
<feature type="binding site" evidence="10">
    <location>
        <position position="157"/>
    </location>
    <ligand>
        <name>Ca(2+)</name>
        <dbReference type="ChEBI" id="CHEBI:29108"/>
        <label>3</label>
    </ligand>
</feature>
<evidence type="ECO:0000313" key="14">
    <source>
        <dbReference type="EMBL" id="RXN28605.1"/>
    </source>
</evidence>
<feature type="binding site" evidence="9">
    <location>
        <position position="202"/>
    </location>
    <ligand>
        <name>Zn(2+)</name>
        <dbReference type="ChEBI" id="CHEBI:29105"/>
        <label>2</label>
        <note>catalytic</note>
    </ligand>
</feature>
<dbReference type="CDD" id="cd04278">
    <property type="entry name" value="ZnMc_MMP"/>
    <property type="match status" value="1"/>
</dbReference>
<dbReference type="GO" id="GO:0004222">
    <property type="term" value="F:metalloendopeptidase activity"/>
    <property type="evidence" value="ECO:0007669"/>
    <property type="project" value="InterPro"/>
</dbReference>
<evidence type="ECO:0000256" key="9">
    <source>
        <dbReference type="PIRSR" id="PIRSR001191-2"/>
    </source>
</evidence>
<comment type="cofactor">
    <cofactor evidence="10">
        <name>Ca(2+)</name>
        <dbReference type="ChEBI" id="CHEBI:29108"/>
    </cofactor>
    <text evidence="10">Can bind about 5 Ca(2+) ions per subunit.</text>
</comment>
<dbReference type="InterPro" id="IPR018486">
    <property type="entry name" value="Hemopexin_CS"/>
</dbReference>
<dbReference type="GO" id="GO:0030574">
    <property type="term" value="P:collagen catabolic process"/>
    <property type="evidence" value="ECO:0007669"/>
    <property type="project" value="TreeGrafter"/>
</dbReference>
<evidence type="ECO:0000256" key="5">
    <source>
        <dbReference type="ARBA" id="ARBA00022833"/>
    </source>
</evidence>
<reference evidence="13 15" key="1">
    <citation type="submission" date="2018-03" db="EMBL/GenBank/DDBJ databases">
        <title>Draft genome sequence of Rohu Carp (Labeo rohita).</title>
        <authorList>
            <person name="Das P."/>
            <person name="Kushwaha B."/>
            <person name="Joshi C.G."/>
            <person name="Kumar D."/>
            <person name="Nagpure N.S."/>
            <person name="Sahoo L."/>
            <person name="Das S.P."/>
            <person name="Bit A."/>
            <person name="Patnaik S."/>
            <person name="Meher P.K."/>
            <person name="Jayasankar P."/>
            <person name="Koringa P.G."/>
            <person name="Patel N.V."/>
            <person name="Hinsu A.T."/>
            <person name="Kumar R."/>
            <person name="Pandey M."/>
            <person name="Agarwal S."/>
            <person name="Srivastava S."/>
            <person name="Singh M."/>
            <person name="Iquebal M.A."/>
            <person name="Jaiswal S."/>
            <person name="Angadi U.B."/>
            <person name="Kumar N."/>
            <person name="Raza M."/>
            <person name="Shah T.M."/>
            <person name="Rai A."/>
            <person name="Jena J.K."/>
        </authorList>
    </citation>
    <scope>NUCLEOTIDE SEQUENCE [LARGE SCALE GENOMIC DNA]</scope>
    <source>
        <strain evidence="13">DASCIFA01</strain>
        <tissue evidence="13">Testis</tissue>
    </source>
</reference>